<dbReference type="InterPro" id="IPR042128">
    <property type="entry name" value="NuoE_dom"/>
</dbReference>
<dbReference type="GO" id="GO:0016491">
    <property type="term" value="F:oxidoreductase activity"/>
    <property type="evidence" value="ECO:0007669"/>
    <property type="project" value="InterPro"/>
</dbReference>
<feature type="binding site" evidence="7">
    <location>
        <position position="123"/>
    </location>
    <ligand>
        <name>[2Fe-2S] cluster</name>
        <dbReference type="ChEBI" id="CHEBI:190135"/>
    </ligand>
</feature>
<feature type="binding site" evidence="7">
    <location>
        <position position="128"/>
    </location>
    <ligand>
        <name>[2Fe-2S] cluster</name>
        <dbReference type="ChEBI" id="CHEBI:190135"/>
    </ligand>
</feature>
<keyword evidence="9" id="KW-1185">Reference proteome</keyword>
<name>A0A1G6BVI2_EUBOX</name>
<keyword evidence="5 7" id="KW-0411">Iron-sulfur</keyword>
<comment type="similarity">
    <text evidence="1">Belongs to the complex I 24 kDa subunit family.</text>
</comment>
<dbReference type="GO" id="GO:0051537">
    <property type="term" value="F:2 iron, 2 sulfur cluster binding"/>
    <property type="evidence" value="ECO:0007669"/>
    <property type="project" value="UniProtKB-KW"/>
</dbReference>
<organism evidence="8 9">
    <name type="scientific">Eubacterium oxidoreducens</name>
    <dbReference type="NCBI Taxonomy" id="1732"/>
    <lineage>
        <taxon>Bacteria</taxon>
        <taxon>Bacillati</taxon>
        <taxon>Bacillota</taxon>
        <taxon>Clostridia</taxon>
        <taxon>Eubacteriales</taxon>
        <taxon>Eubacteriaceae</taxon>
        <taxon>Eubacterium</taxon>
    </lineage>
</organism>
<dbReference type="PANTHER" id="PTHR43342:SF2">
    <property type="entry name" value="POTENTIAL NAD-REDUCING HYDROGENASE SUBUNIT"/>
    <property type="match status" value="1"/>
</dbReference>
<keyword evidence="3 7" id="KW-0479">Metal-binding</keyword>
<dbReference type="PIRSF" id="PIRSF000216">
    <property type="entry name" value="NADH_DH_24kDa"/>
    <property type="match status" value="1"/>
</dbReference>
<dbReference type="AlphaFoldDB" id="A0A1G6BVI2"/>
<dbReference type="Proteomes" id="UP000199228">
    <property type="component" value="Unassembled WGS sequence"/>
</dbReference>
<reference evidence="8 9" key="1">
    <citation type="submission" date="2016-10" db="EMBL/GenBank/DDBJ databases">
        <authorList>
            <person name="de Groot N.N."/>
        </authorList>
    </citation>
    <scope>NUCLEOTIDE SEQUENCE [LARGE SCALE GENOMIC DNA]</scope>
    <source>
        <strain evidence="8 9">DSM 3217</strain>
    </source>
</reference>
<feature type="binding site" evidence="7">
    <location>
        <position position="164"/>
    </location>
    <ligand>
        <name>[2Fe-2S] cluster</name>
        <dbReference type="ChEBI" id="CHEBI:190135"/>
    </ligand>
</feature>
<comment type="cofactor">
    <cofactor evidence="7">
        <name>[2Fe-2S] cluster</name>
        <dbReference type="ChEBI" id="CHEBI:190135"/>
    </cofactor>
    <text evidence="7">Binds 1 [2Fe-2S] cluster.</text>
</comment>
<evidence type="ECO:0000256" key="4">
    <source>
        <dbReference type="ARBA" id="ARBA00023004"/>
    </source>
</evidence>
<evidence type="ECO:0000256" key="5">
    <source>
        <dbReference type="ARBA" id="ARBA00023014"/>
    </source>
</evidence>
<dbReference type="InterPro" id="IPR002023">
    <property type="entry name" value="NuoE-like"/>
</dbReference>
<keyword evidence="4 7" id="KW-0408">Iron</keyword>
<dbReference type="CDD" id="cd03064">
    <property type="entry name" value="TRX_Fd_NuoE"/>
    <property type="match status" value="1"/>
</dbReference>
<dbReference type="Gene3D" id="3.40.30.10">
    <property type="entry name" value="Glutaredoxin"/>
    <property type="match status" value="1"/>
</dbReference>
<comment type="cofactor">
    <cofactor evidence="6">
        <name>[2Fe-2S] cluster</name>
        <dbReference type="ChEBI" id="CHEBI:190135"/>
    </cofactor>
</comment>
<proteinExistence type="inferred from homology"/>
<evidence type="ECO:0000313" key="8">
    <source>
        <dbReference type="EMBL" id="SDB24612.1"/>
    </source>
</evidence>
<feature type="binding site" evidence="7">
    <location>
        <position position="168"/>
    </location>
    <ligand>
        <name>[2Fe-2S] cluster</name>
        <dbReference type="ChEBI" id="CHEBI:190135"/>
    </ligand>
</feature>
<gene>
    <name evidence="8" type="ORF">SAMN02910417_01815</name>
</gene>
<dbReference type="PANTHER" id="PTHR43342">
    <property type="entry name" value="NADH-QUINONE OXIDOREDUCTASE, E SUBUNIT"/>
    <property type="match status" value="1"/>
</dbReference>
<dbReference type="Gene3D" id="1.10.10.1590">
    <property type="entry name" value="NADH-quinone oxidoreductase subunit E"/>
    <property type="match status" value="1"/>
</dbReference>
<sequence length="197" mass="21798">MCKGVAFITKSFYLIIRTIFGGVKENKKQLGGVIVSEQTLIPFEGTKEQEQELKAVIEELKDEKGCLMPIMQKAQGIYGYLPVEVQQMISDGLAIPLEKIYGVATFYSQFNLQPKGEYQISVCLGTACYVKGSGNILEEVSEILGIKTGECTPDRKFSLDACRCVGACGLAPVMMINDEVYGRLEKKDVKGILEKYK</sequence>
<evidence type="ECO:0000256" key="7">
    <source>
        <dbReference type="PIRSR" id="PIRSR000216-1"/>
    </source>
</evidence>
<dbReference type="GO" id="GO:0046872">
    <property type="term" value="F:metal ion binding"/>
    <property type="evidence" value="ECO:0007669"/>
    <property type="project" value="UniProtKB-KW"/>
</dbReference>
<evidence type="ECO:0000313" key="9">
    <source>
        <dbReference type="Proteomes" id="UP000199228"/>
    </source>
</evidence>
<dbReference type="InterPro" id="IPR028431">
    <property type="entry name" value="NADP_DH_HndA-like"/>
</dbReference>
<keyword evidence="2 7" id="KW-0001">2Fe-2S</keyword>
<dbReference type="SUPFAM" id="SSF52833">
    <property type="entry name" value="Thioredoxin-like"/>
    <property type="match status" value="1"/>
</dbReference>
<protein>
    <submittedName>
        <fullName evidence="8">NADP-reducing hydrogenase subunit HndA</fullName>
    </submittedName>
</protein>
<evidence type="ECO:0000256" key="6">
    <source>
        <dbReference type="ARBA" id="ARBA00034078"/>
    </source>
</evidence>
<dbReference type="InterPro" id="IPR036249">
    <property type="entry name" value="Thioredoxin-like_sf"/>
</dbReference>
<dbReference type="STRING" id="1732.SAMN02910417_01815"/>
<dbReference type="FunFam" id="3.40.30.10:FF:000015">
    <property type="entry name" value="NADH-quinone oxidoreductase subunit E"/>
    <property type="match status" value="1"/>
</dbReference>
<evidence type="ECO:0000256" key="3">
    <source>
        <dbReference type="ARBA" id="ARBA00022723"/>
    </source>
</evidence>
<dbReference type="InterPro" id="IPR041921">
    <property type="entry name" value="NuoE_N"/>
</dbReference>
<accession>A0A1G6BVI2</accession>
<evidence type="ECO:0000256" key="1">
    <source>
        <dbReference type="ARBA" id="ARBA00010643"/>
    </source>
</evidence>
<dbReference type="Pfam" id="PF01257">
    <property type="entry name" value="2Fe-2S_thioredx"/>
    <property type="match status" value="1"/>
</dbReference>
<evidence type="ECO:0000256" key="2">
    <source>
        <dbReference type="ARBA" id="ARBA00022714"/>
    </source>
</evidence>
<dbReference type="EMBL" id="FMXR01000013">
    <property type="protein sequence ID" value="SDB24612.1"/>
    <property type="molecule type" value="Genomic_DNA"/>
</dbReference>